<keyword evidence="6" id="KW-1185">Reference proteome</keyword>
<dbReference type="GO" id="GO:0042797">
    <property type="term" value="P:tRNA transcription by RNA polymerase III"/>
    <property type="evidence" value="ECO:0007669"/>
    <property type="project" value="TreeGrafter"/>
</dbReference>
<dbReference type="InterPro" id="IPR007811">
    <property type="entry name" value="RPC4"/>
</dbReference>
<reference evidence="5 6" key="1">
    <citation type="journal article" date="2023" name="Life. Sci Alliance">
        <title>Evolutionary insights into 3D genome organization and epigenetic landscape of Vigna mungo.</title>
        <authorList>
            <person name="Junaid A."/>
            <person name="Singh B."/>
            <person name="Bhatia S."/>
        </authorList>
    </citation>
    <scope>NUCLEOTIDE SEQUENCE [LARGE SCALE GENOMIC DNA]</scope>
    <source>
        <strain evidence="5">Urdbean</strain>
    </source>
</reference>
<evidence type="ECO:0000313" key="5">
    <source>
        <dbReference type="EMBL" id="WVZ11825.1"/>
    </source>
</evidence>
<evidence type="ECO:0000256" key="3">
    <source>
        <dbReference type="ARBA" id="ARBA00023163"/>
    </source>
</evidence>
<dbReference type="PANTHER" id="PTHR13408">
    <property type="entry name" value="DNA-DIRECTED RNA POLYMERASE III"/>
    <property type="match status" value="1"/>
</dbReference>
<protein>
    <submittedName>
        <fullName evidence="5">Uncharacterized protein</fullName>
    </submittedName>
</protein>
<gene>
    <name evidence="5" type="ORF">V8G54_016355</name>
</gene>
<dbReference type="GO" id="GO:0005666">
    <property type="term" value="C:RNA polymerase III complex"/>
    <property type="evidence" value="ECO:0007669"/>
    <property type="project" value="InterPro"/>
</dbReference>
<dbReference type="EMBL" id="CP144696">
    <property type="protein sequence ID" value="WVZ11825.1"/>
    <property type="molecule type" value="Genomic_DNA"/>
</dbReference>
<name>A0AAQ3NL35_VIGMU</name>
<dbReference type="AlphaFoldDB" id="A0AAQ3NL35"/>
<proteinExistence type="predicted"/>
<dbReference type="Pfam" id="PF05132">
    <property type="entry name" value="RNA_pol_Rpc4"/>
    <property type="match status" value="1"/>
</dbReference>
<evidence type="ECO:0000256" key="1">
    <source>
        <dbReference type="ARBA" id="ARBA00004123"/>
    </source>
</evidence>
<accession>A0AAQ3NL35</accession>
<dbReference type="GO" id="GO:0003677">
    <property type="term" value="F:DNA binding"/>
    <property type="evidence" value="ECO:0007669"/>
    <property type="project" value="InterPro"/>
</dbReference>
<evidence type="ECO:0000256" key="2">
    <source>
        <dbReference type="ARBA" id="ARBA00022478"/>
    </source>
</evidence>
<comment type="subcellular location">
    <subcellularLocation>
        <location evidence="1">Nucleus</location>
    </subcellularLocation>
</comment>
<organism evidence="5 6">
    <name type="scientific">Vigna mungo</name>
    <name type="common">Black gram</name>
    <name type="synonym">Phaseolus mungo</name>
    <dbReference type="NCBI Taxonomy" id="3915"/>
    <lineage>
        <taxon>Eukaryota</taxon>
        <taxon>Viridiplantae</taxon>
        <taxon>Streptophyta</taxon>
        <taxon>Embryophyta</taxon>
        <taxon>Tracheophyta</taxon>
        <taxon>Spermatophyta</taxon>
        <taxon>Magnoliopsida</taxon>
        <taxon>eudicotyledons</taxon>
        <taxon>Gunneridae</taxon>
        <taxon>Pentapetalae</taxon>
        <taxon>rosids</taxon>
        <taxon>fabids</taxon>
        <taxon>Fabales</taxon>
        <taxon>Fabaceae</taxon>
        <taxon>Papilionoideae</taxon>
        <taxon>50 kb inversion clade</taxon>
        <taxon>NPAAA clade</taxon>
        <taxon>indigoferoid/millettioid clade</taxon>
        <taxon>Phaseoleae</taxon>
        <taxon>Vigna</taxon>
    </lineage>
</organism>
<keyword evidence="2" id="KW-0240">DNA-directed RNA polymerase</keyword>
<dbReference type="Proteomes" id="UP001374535">
    <property type="component" value="Chromosome 5"/>
</dbReference>
<evidence type="ECO:0000313" key="6">
    <source>
        <dbReference type="Proteomes" id="UP001374535"/>
    </source>
</evidence>
<evidence type="ECO:0000256" key="4">
    <source>
        <dbReference type="ARBA" id="ARBA00023242"/>
    </source>
</evidence>
<sequence>MVLPGVGEVSTSIRIQHLVDYYSNYQVTLLLRRPYSGNPVEKLCELKDLPSGFMGKRLVYKSGKIKLKLGNTLYDVSSGMNCAFSQDVVAINTAEKKHVHHWGDKQTCYGNSRYRWHP</sequence>
<keyword evidence="4" id="KW-0539">Nucleus</keyword>
<keyword evidence="3" id="KW-0804">Transcription</keyword>
<dbReference type="PANTHER" id="PTHR13408:SF0">
    <property type="entry name" value="DNA-DIRECTED RNA POLYMERASE III SUBUNIT RPC4"/>
    <property type="match status" value="1"/>
</dbReference>